<evidence type="ECO:0000313" key="8">
    <source>
        <dbReference type="EMBL" id="MDV6286974.1"/>
    </source>
</evidence>
<feature type="region of interest" description="Disordered" evidence="5">
    <location>
        <begin position="1"/>
        <end position="31"/>
    </location>
</feature>
<comment type="caution">
    <text evidence="8">The sequence shown here is derived from an EMBL/GenBank/DDBJ whole genome shotgun (WGS) entry which is preliminary data.</text>
</comment>
<evidence type="ECO:0000313" key="9">
    <source>
        <dbReference type="Proteomes" id="UP001185737"/>
    </source>
</evidence>
<evidence type="ECO:0000256" key="5">
    <source>
        <dbReference type="SAM" id="MobiDB-lite"/>
    </source>
</evidence>
<name>A0ABU4CTT7_RHOJO</name>
<dbReference type="Proteomes" id="UP001185737">
    <property type="component" value="Unassembled WGS sequence"/>
</dbReference>
<evidence type="ECO:0000259" key="7">
    <source>
        <dbReference type="Pfam" id="PF00324"/>
    </source>
</evidence>
<protein>
    <submittedName>
        <fullName evidence="8">APC family permease</fullName>
    </submittedName>
</protein>
<dbReference type="EMBL" id="JAWLKA010000057">
    <property type="protein sequence ID" value="MDV6286974.1"/>
    <property type="molecule type" value="Genomic_DNA"/>
</dbReference>
<dbReference type="PANTHER" id="PTHR42770">
    <property type="entry name" value="AMINO ACID TRANSPORTER-RELATED"/>
    <property type="match status" value="1"/>
</dbReference>
<feature type="transmembrane region" description="Helical" evidence="6">
    <location>
        <begin position="39"/>
        <end position="62"/>
    </location>
</feature>
<feature type="domain" description="Amino acid permease/ SLC12A" evidence="7">
    <location>
        <begin position="62"/>
        <end position="398"/>
    </location>
</feature>
<feature type="transmembrane region" description="Helical" evidence="6">
    <location>
        <begin position="212"/>
        <end position="234"/>
    </location>
</feature>
<keyword evidence="2 6" id="KW-0812">Transmembrane</keyword>
<feature type="transmembrane region" description="Helical" evidence="6">
    <location>
        <begin position="180"/>
        <end position="200"/>
    </location>
</feature>
<evidence type="ECO:0000256" key="1">
    <source>
        <dbReference type="ARBA" id="ARBA00004141"/>
    </source>
</evidence>
<dbReference type="Pfam" id="PF00324">
    <property type="entry name" value="AA_permease"/>
    <property type="match status" value="1"/>
</dbReference>
<feature type="transmembrane region" description="Helical" evidence="6">
    <location>
        <begin position="68"/>
        <end position="92"/>
    </location>
</feature>
<feature type="transmembrane region" description="Helical" evidence="6">
    <location>
        <begin position="393"/>
        <end position="413"/>
    </location>
</feature>
<keyword evidence="9" id="KW-1185">Reference proteome</keyword>
<dbReference type="InterPro" id="IPR004841">
    <property type="entry name" value="AA-permease/SLC12A_dom"/>
</dbReference>
<proteinExistence type="predicted"/>
<reference evidence="8 9" key="1">
    <citation type="submission" date="2023-10" db="EMBL/GenBank/DDBJ databases">
        <title>Development of a sustainable strategy for remediation of hydrocarbon-contaminated territories based on the waste exchange concept.</title>
        <authorList>
            <person name="Krivoruchko A."/>
        </authorList>
    </citation>
    <scope>NUCLEOTIDE SEQUENCE [LARGE SCALE GENOMIC DNA]</scope>
    <source>
        <strain evidence="8 9">IEGM 60</strain>
    </source>
</reference>
<dbReference type="PANTHER" id="PTHR42770:SF16">
    <property type="entry name" value="AMINO ACID PERMEASE"/>
    <property type="match status" value="1"/>
</dbReference>
<feature type="transmembrane region" description="Helical" evidence="6">
    <location>
        <begin position="154"/>
        <end position="173"/>
    </location>
</feature>
<dbReference type="InterPro" id="IPR050367">
    <property type="entry name" value="APC_superfamily"/>
</dbReference>
<dbReference type="RefSeq" id="WP_317571918.1">
    <property type="nucleotide sequence ID" value="NZ_JAWLKA010000057.1"/>
</dbReference>
<feature type="transmembrane region" description="Helical" evidence="6">
    <location>
        <begin position="361"/>
        <end position="381"/>
    </location>
</feature>
<sequence length="496" mass="52414">MSETIVNDSDRSPDDGFPPASTGSDVPGRGRKGRLGPTAVVLTVMAYLAPLAAAAGYIPLVIGFGNGLGAPLVFLVCGAVLALFSFGYLAMVRQVPRPGAFYAYVSAGLGKRVGLGSGALTLSFYLMSAMGFYIFGGVSLSNLLRSNFGLDLPWWLYVAVLGAIVFFCAYRGLEFNVRILGFVVALEITIIAAFNVVALIRGVPSGYSAEPFTWGAFTSGSVAVAALFAIAFFVGFESTAIYREEVRNPRRTIPLATYAVIATISLFYFVTAYCLIISIGTDTVVTDASADPAGTFNIALAATLGSAFTQIVAVLVVTSVLASELAMVNAMTRYVYSFGVDRVFPKLLGAVHKRHGSPYRAALLTNTLTLAGVVAVAVSGLDPQVGYGTLSGVMVFGFEAMMLLVSLSAIVYFRRNRGSGEPLWSTLIAPLLSIACFGWLLYFSAARLDLLLGTPTLLSPILFTILGTAFVVGFVYACVLAARKPDVFARIGRAVD</sequence>
<feature type="transmembrane region" description="Helical" evidence="6">
    <location>
        <begin position="113"/>
        <end position="134"/>
    </location>
</feature>
<evidence type="ECO:0000256" key="2">
    <source>
        <dbReference type="ARBA" id="ARBA00022692"/>
    </source>
</evidence>
<dbReference type="PIRSF" id="PIRSF006060">
    <property type="entry name" value="AA_transporter"/>
    <property type="match status" value="1"/>
</dbReference>
<organism evidence="8 9">
    <name type="scientific">Rhodococcus jostii</name>
    <dbReference type="NCBI Taxonomy" id="132919"/>
    <lineage>
        <taxon>Bacteria</taxon>
        <taxon>Bacillati</taxon>
        <taxon>Actinomycetota</taxon>
        <taxon>Actinomycetes</taxon>
        <taxon>Mycobacteriales</taxon>
        <taxon>Nocardiaceae</taxon>
        <taxon>Rhodococcus</taxon>
    </lineage>
</organism>
<keyword evidence="3 6" id="KW-1133">Transmembrane helix</keyword>
<feature type="transmembrane region" description="Helical" evidence="6">
    <location>
        <begin position="425"/>
        <end position="445"/>
    </location>
</feature>
<feature type="transmembrane region" description="Helical" evidence="6">
    <location>
        <begin position="255"/>
        <end position="279"/>
    </location>
</feature>
<comment type="subcellular location">
    <subcellularLocation>
        <location evidence="1">Membrane</location>
        <topology evidence="1">Multi-pass membrane protein</topology>
    </subcellularLocation>
</comment>
<feature type="transmembrane region" description="Helical" evidence="6">
    <location>
        <begin position="299"/>
        <end position="323"/>
    </location>
</feature>
<keyword evidence="4 6" id="KW-0472">Membrane</keyword>
<gene>
    <name evidence="8" type="ORF">R3Q59_41620</name>
</gene>
<dbReference type="Gene3D" id="1.20.1740.10">
    <property type="entry name" value="Amino acid/polyamine transporter I"/>
    <property type="match status" value="1"/>
</dbReference>
<feature type="transmembrane region" description="Helical" evidence="6">
    <location>
        <begin position="457"/>
        <end position="482"/>
    </location>
</feature>
<evidence type="ECO:0000256" key="6">
    <source>
        <dbReference type="SAM" id="Phobius"/>
    </source>
</evidence>
<evidence type="ECO:0000256" key="4">
    <source>
        <dbReference type="ARBA" id="ARBA00023136"/>
    </source>
</evidence>
<accession>A0ABU4CTT7</accession>
<evidence type="ECO:0000256" key="3">
    <source>
        <dbReference type="ARBA" id="ARBA00022989"/>
    </source>
</evidence>